<dbReference type="GO" id="GO:0007601">
    <property type="term" value="P:visual perception"/>
    <property type="evidence" value="ECO:0007669"/>
    <property type="project" value="TreeGrafter"/>
</dbReference>
<dbReference type="FunFam" id="2.60.20.10:FF:000003">
    <property type="entry name" value="Crystallin gamma S"/>
    <property type="match status" value="1"/>
</dbReference>
<dbReference type="InterPro" id="IPR001064">
    <property type="entry name" value="Beta/gamma_crystallin"/>
</dbReference>
<dbReference type="OMA" id="QMAEWSE"/>
<dbReference type="PANTHER" id="PTHR11818">
    <property type="entry name" value="BETA/GAMMA CRYSTALLIN"/>
    <property type="match status" value="1"/>
</dbReference>
<comment type="subunit">
    <text evidence="3">Monomer.</text>
</comment>
<dbReference type="InterPro" id="IPR050252">
    <property type="entry name" value="Beta/Gamma-Crystallin"/>
</dbReference>
<dbReference type="PROSITE" id="PS50915">
    <property type="entry name" value="CRYSTALLIN_BETA_GAMMA"/>
    <property type="match status" value="4"/>
</dbReference>
<keyword evidence="4" id="KW-0273">Eye lens protein</keyword>
<accession>A0A974BVG4</accession>
<evidence type="ECO:0000259" key="6">
    <source>
        <dbReference type="PROSITE" id="PS50915"/>
    </source>
</evidence>
<dbReference type="SMART" id="SM00247">
    <property type="entry name" value="XTALbg"/>
    <property type="match status" value="2"/>
</dbReference>
<reference evidence="8" key="1">
    <citation type="journal article" date="2016" name="Nature">
        <title>Genome evolution in the allotetraploid frog Xenopus laevis.</title>
        <authorList>
            <person name="Session A.M."/>
            <person name="Uno Y."/>
            <person name="Kwon T."/>
            <person name="Chapman J.A."/>
            <person name="Toyoda A."/>
            <person name="Takahashi S."/>
            <person name="Fukui A."/>
            <person name="Hikosaka A."/>
            <person name="Suzuki A."/>
            <person name="Kondo M."/>
            <person name="van Heeringen S.J."/>
            <person name="Quigley I."/>
            <person name="Heinz S."/>
            <person name="Ogino H."/>
            <person name="Ochi H."/>
            <person name="Hellsten U."/>
            <person name="Lyons J.B."/>
            <person name="Simakov O."/>
            <person name="Putnam N."/>
            <person name="Stites J."/>
            <person name="Kuroki Y."/>
            <person name="Tanaka T."/>
            <person name="Michiue T."/>
            <person name="Watanabe M."/>
            <person name="Bogdanovic O."/>
            <person name="Lister R."/>
            <person name="Georgiou G."/>
            <person name="Paranjpe S.S."/>
            <person name="van Kruijsbergen I."/>
            <person name="Shu S."/>
            <person name="Carlson J."/>
            <person name="Kinoshita T."/>
            <person name="Ohta Y."/>
            <person name="Mawaribuchi S."/>
            <person name="Jenkins J."/>
            <person name="Grimwood J."/>
            <person name="Schmutz J."/>
            <person name="Mitros T."/>
            <person name="Mozaffari S.V."/>
            <person name="Suzuki Y."/>
            <person name="Haramoto Y."/>
            <person name="Yamamoto T.S."/>
            <person name="Takagi C."/>
            <person name="Heald R."/>
            <person name="Miller K."/>
            <person name="Haudenschild C."/>
            <person name="Kitzman J."/>
            <person name="Nakayama T."/>
            <person name="Izutsu Y."/>
            <person name="Robert J."/>
            <person name="Fortriede J."/>
            <person name="Burns K."/>
            <person name="Lotay V."/>
            <person name="Karimi K."/>
            <person name="Yasuoka Y."/>
            <person name="Dichmann D.S."/>
            <person name="Flajnik M.F."/>
            <person name="Houston D.W."/>
            <person name="Shendure J."/>
            <person name="DuPasquier L."/>
            <person name="Vize P.D."/>
            <person name="Zorn A.M."/>
            <person name="Ito M."/>
            <person name="Marcotte E.M."/>
            <person name="Wallingford J.B."/>
            <person name="Ito Y."/>
            <person name="Asashima M."/>
            <person name="Ueno N."/>
            <person name="Matsuda Y."/>
            <person name="Veenstra G.J."/>
            <person name="Fujiyama A."/>
            <person name="Harland R.M."/>
            <person name="Taira M."/>
            <person name="Rokhsar D.S."/>
        </authorList>
    </citation>
    <scope>NUCLEOTIDE SEQUENCE [LARGE SCALE GENOMIC DNA]</scope>
    <source>
        <strain evidence="8">J</strain>
    </source>
</reference>
<evidence type="ECO:0000313" key="8">
    <source>
        <dbReference type="Proteomes" id="UP000694892"/>
    </source>
</evidence>
<dbReference type="InterPro" id="IPR011024">
    <property type="entry name" value="G_crystallin-like"/>
</dbReference>
<dbReference type="FunFam" id="2.60.20.10:FF:000001">
    <property type="entry name" value="Crystallin gamma S"/>
    <property type="match status" value="1"/>
</dbReference>
<dbReference type="SUPFAM" id="SSF49695">
    <property type="entry name" value="gamma-Crystallin-like"/>
    <property type="match status" value="1"/>
</dbReference>
<organism evidence="7 8">
    <name type="scientific">Xenopus laevis</name>
    <name type="common">African clawed frog</name>
    <dbReference type="NCBI Taxonomy" id="8355"/>
    <lineage>
        <taxon>Eukaryota</taxon>
        <taxon>Metazoa</taxon>
        <taxon>Chordata</taxon>
        <taxon>Craniata</taxon>
        <taxon>Vertebrata</taxon>
        <taxon>Euteleostomi</taxon>
        <taxon>Amphibia</taxon>
        <taxon>Batrachia</taxon>
        <taxon>Anura</taxon>
        <taxon>Pipoidea</taxon>
        <taxon>Pipidae</taxon>
        <taxon>Xenopodinae</taxon>
        <taxon>Xenopus</taxon>
        <taxon>Xenopus</taxon>
    </lineage>
</organism>
<gene>
    <name evidence="7" type="ORF">XELAEV_18047385mg</name>
</gene>
<evidence type="ECO:0000256" key="4">
    <source>
        <dbReference type="ARBA" id="ARBA00022613"/>
    </source>
</evidence>
<dbReference type="PRINTS" id="PR01367">
    <property type="entry name" value="BGCRYSTALLIN"/>
</dbReference>
<dbReference type="GO" id="GO:0002088">
    <property type="term" value="P:lens development in camera-type eye"/>
    <property type="evidence" value="ECO:0007669"/>
    <property type="project" value="TreeGrafter"/>
</dbReference>
<sequence length="245" mass="28919">MKIPKLTKACDKTQSIFITNHKKLSHITGLIAVDKKMLLLFHNNRHRPGHIYKGQNNYCQSSMISTKPGTMGKIVFFEDKNFQGRSHESSSDCSDLHSFFNRCNSIRVENGNWMLYERPNYAGHQYFLRRGEYPDFQQWLGFNDSIKSCRLITSYKGSHKIRMYEREDFRGDMLELTEDCPSVFEKCHHHDIQSCNVLEGSWIFYELPNYKGRQYFLKQGEYKRFSEWGSLNSKVGSMRRVVDSY</sequence>
<keyword evidence="5" id="KW-0677">Repeat</keyword>
<evidence type="ECO:0000256" key="1">
    <source>
        <dbReference type="ARBA" id="ARBA00003689"/>
    </source>
</evidence>
<feature type="domain" description="Beta/gamma crystallin 'Greek key'" evidence="6">
    <location>
        <begin position="159"/>
        <end position="199"/>
    </location>
</feature>
<dbReference type="Pfam" id="PF00030">
    <property type="entry name" value="Crystall"/>
    <property type="match status" value="2"/>
</dbReference>
<dbReference type="AlphaFoldDB" id="A0A974BVG4"/>
<comment type="similarity">
    <text evidence="2">Belongs to the beta/gamma-crystallin family.</text>
</comment>
<comment type="function">
    <text evidence="1">Crystallins are the dominant structural components of the vertebrate eye lens.</text>
</comment>
<evidence type="ECO:0000256" key="3">
    <source>
        <dbReference type="ARBA" id="ARBA00011245"/>
    </source>
</evidence>
<dbReference type="EMBL" id="CM004483">
    <property type="protein sequence ID" value="OCT61362.1"/>
    <property type="molecule type" value="Genomic_DNA"/>
</dbReference>
<feature type="domain" description="Beta/gamma crystallin 'Greek key'" evidence="6">
    <location>
        <begin position="72"/>
        <end position="110"/>
    </location>
</feature>
<dbReference type="Proteomes" id="UP000694892">
    <property type="component" value="Chromosome 9_10S"/>
</dbReference>
<dbReference type="GO" id="GO:0005212">
    <property type="term" value="F:structural constituent of eye lens"/>
    <property type="evidence" value="ECO:0007669"/>
    <property type="project" value="UniProtKB-KW"/>
</dbReference>
<proteinExistence type="inferred from homology"/>
<name>A0A974BVG4_XENLA</name>
<protein>
    <recommendedName>
        <fullName evidence="6">Beta/gamma crystallin 'Greek key' domain-containing protein</fullName>
    </recommendedName>
</protein>
<feature type="domain" description="Beta/gamma crystallin 'Greek key'" evidence="6">
    <location>
        <begin position="200"/>
        <end position="242"/>
    </location>
</feature>
<feature type="domain" description="Beta/gamma crystallin 'Greek key'" evidence="6">
    <location>
        <begin position="111"/>
        <end position="153"/>
    </location>
</feature>
<evidence type="ECO:0000313" key="7">
    <source>
        <dbReference type="EMBL" id="OCT61362.1"/>
    </source>
</evidence>
<dbReference type="PANTHER" id="PTHR11818:SF119">
    <property type="entry name" value="GAMMA-CRYSTALLIN D"/>
    <property type="match status" value="1"/>
</dbReference>
<dbReference type="Gene3D" id="2.60.20.10">
    <property type="entry name" value="Crystallins"/>
    <property type="match status" value="2"/>
</dbReference>
<evidence type="ECO:0000256" key="5">
    <source>
        <dbReference type="ARBA" id="ARBA00022737"/>
    </source>
</evidence>
<evidence type="ECO:0000256" key="2">
    <source>
        <dbReference type="ARBA" id="ARBA00009646"/>
    </source>
</evidence>